<organism evidence="9 10">
    <name type="scientific">Chanos chanos</name>
    <name type="common">Milkfish</name>
    <name type="synonym">Mugil chanos</name>
    <dbReference type="NCBI Taxonomy" id="29144"/>
    <lineage>
        <taxon>Eukaryota</taxon>
        <taxon>Metazoa</taxon>
        <taxon>Chordata</taxon>
        <taxon>Craniata</taxon>
        <taxon>Vertebrata</taxon>
        <taxon>Euteleostomi</taxon>
        <taxon>Actinopterygii</taxon>
        <taxon>Neopterygii</taxon>
        <taxon>Teleostei</taxon>
        <taxon>Ostariophysi</taxon>
        <taxon>Gonorynchiformes</taxon>
        <taxon>Chanidae</taxon>
        <taxon>Chanos</taxon>
    </lineage>
</organism>
<keyword evidence="4 6" id="KW-0472">Membrane</keyword>
<gene>
    <name evidence="10" type="primary">LOC115828809</name>
</gene>
<dbReference type="RefSeq" id="XP_030648768.1">
    <property type="nucleotide sequence ID" value="XM_030792908.1"/>
</dbReference>
<protein>
    <submittedName>
        <fullName evidence="10">Protein shisa-3-like</fullName>
    </submittedName>
</protein>
<dbReference type="PANTHER" id="PTHR31395:SF25">
    <property type="entry name" value="ABLIM_ANCHOR DOMAIN-CONTAINING PROTEIN"/>
    <property type="match status" value="1"/>
</dbReference>
<reference evidence="10" key="1">
    <citation type="submission" date="2025-08" db="UniProtKB">
        <authorList>
            <consortium name="RefSeq"/>
        </authorList>
    </citation>
    <scope>IDENTIFICATION</scope>
</reference>
<evidence type="ECO:0000256" key="7">
    <source>
        <dbReference type="SAM" id="SignalP"/>
    </source>
</evidence>
<dbReference type="GO" id="GO:0016020">
    <property type="term" value="C:membrane"/>
    <property type="evidence" value="ECO:0007669"/>
    <property type="project" value="UniProtKB-SubCell"/>
</dbReference>
<feature type="chain" id="PRO_5027007525" evidence="7">
    <location>
        <begin position="27"/>
        <end position="274"/>
    </location>
</feature>
<dbReference type="GeneID" id="115828809"/>
<evidence type="ECO:0000313" key="9">
    <source>
        <dbReference type="Proteomes" id="UP000504632"/>
    </source>
</evidence>
<feature type="signal peptide" evidence="7">
    <location>
        <begin position="1"/>
        <end position="26"/>
    </location>
</feature>
<keyword evidence="2 6" id="KW-0812">Transmembrane</keyword>
<dbReference type="PANTHER" id="PTHR31395">
    <property type="entry name" value="SHISA"/>
    <property type="match status" value="1"/>
</dbReference>
<feature type="region of interest" description="Disordered" evidence="5">
    <location>
        <begin position="139"/>
        <end position="163"/>
    </location>
</feature>
<sequence>MNSITYTAVVFVTVTLLASFITTATSGEYCHGWRDTRASWREGFLCPERLDRKDAIICCGSCDLRYCCSNGGARLDQGACNNHERVQKPETDSEGLDAAEFPVHVPFLIVGSVFVLFVIVGLVVAVYFCLSQRAVTSTDAEVTEPRARDPAAEGGPLTVSTGTSCGSSSSLYLLNANQTNACPSLPNQSHHSLEKPIPHSSPPKAYALPHPSLPSPVTFPTVLHPAVFPAPMLHAYAASTSTLRSPQREYRSAPSPCPAPSCSSAVHRTAEVIL</sequence>
<evidence type="ECO:0000313" key="10">
    <source>
        <dbReference type="RefSeq" id="XP_030648768.1"/>
    </source>
</evidence>
<evidence type="ECO:0000259" key="8">
    <source>
        <dbReference type="Pfam" id="PF13908"/>
    </source>
</evidence>
<comment type="subcellular location">
    <subcellularLocation>
        <location evidence="1">Membrane</location>
    </subcellularLocation>
</comment>
<keyword evidence="7" id="KW-0732">Signal</keyword>
<dbReference type="OrthoDB" id="10025410at2759"/>
<dbReference type="InParanoid" id="A0A6J2WWV5"/>
<evidence type="ECO:0000256" key="2">
    <source>
        <dbReference type="ARBA" id="ARBA00022692"/>
    </source>
</evidence>
<name>A0A6J2WWV5_CHACN</name>
<accession>A0A6J2WWV5</accession>
<evidence type="ECO:0000256" key="6">
    <source>
        <dbReference type="SAM" id="Phobius"/>
    </source>
</evidence>
<evidence type="ECO:0000256" key="3">
    <source>
        <dbReference type="ARBA" id="ARBA00022989"/>
    </source>
</evidence>
<dbReference type="Pfam" id="PF13908">
    <property type="entry name" value="Shisa_N"/>
    <property type="match status" value="1"/>
</dbReference>
<dbReference type="InterPro" id="IPR026910">
    <property type="entry name" value="Shisa"/>
</dbReference>
<feature type="region of interest" description="Disordered" evidence="5">
    <location>
        <begin position="183"/>
        <end position="207"/>
    </location>
</feature>
<evidence type="ECO:0000256" key="4">
    <source>
        <dbReference type="ARBA" id="ARBA00023136"/>
    </source>
</evidence>
<dbReference type="AlphaFoldDB" id="A0A6J2WWV5"/>
<evidence type="ECO:0000256" key="1">
    <source>
        <dbReference type="ARBA" id="ARBA00004370"/>
    </source>
</evidence>
<keyword evidence="3 6" id="KW-1133">Transmembrane helix</keyword>
<evidence type="ECO:0000256" key="5">
    <source>
        <dbReference type="SAM" id="MobiDB-lite"/>
    </source>
</evidence>
<proteinExistence type="predicted"/>
<feature type="transmembrane region" description="Helical" evidence="6">
    <location>
        <begin position="107"/>
        <end position="130"/>
    </location>
</feature>
<dbReference type="InterPro" id="IPR053891">
    <property type="entry name" value="Shisa_N"/>
</dbReference>
<dbReference type="Proteomes" id="UP000504632">
    <property type="component" value="Chromosome 15"/>
</dbReference>
<keyword evidence="9" id="KW-1185">Reference proteome</keyword>
<feature type="domain" description="Shisa N-terminal" evidence="8">
    <location>
        <begin position="27"/>
        <end position="82"/>
    </location>
</feature>